<keyword evidence="2" id="KW-1185">Reference proteome</keyword>
<dbReference type="EMBL" id="JAKOGI010001111">
    <property type="protein sequence ID" value="KAJ8427686.1"/>
    <property type="molecule type" value="Genomic_DNA"/>
</dbReference>
<accession>A0A9Q1JN98</accession>
<organism evidence="1 2">
    <name type="scientific">Carnegiea gigantea</name>
    <dbReference type="NCBI Taxonomy" id="171969"/>
    <lineage>
        <taxon>Eukaryota</taxon>
        <taxon>Viridiplantae</taxon>
        <taxon>Streptophyta</taxon>
        <taxon>Embryophyta</taxon>
        <taxon>Tracheophyta</taxon>
        <taxon>Spermatophyta</taxon>
        <taxon>Magnoliopsida</taxon>
        <taxon>eudicotyledons</taxon>
        <taxon>Gunneridae</taxon>
        <taxon>Pentapetalae</taxon>
        <taxon>Caryophyllales</taxon>
        <taxon>Cactineae</taxon>
        <taxon>Cactaceae</taxon>
        <taxon>Cactoideae</taxon>
        <taxon>Echinocereeae</taxon>
        <taxon>Carnegiea</taxon>
    </lineage>
</organism>
<name>A0A9Q1JN98_9CARY</name>
<comment type="caution">
    <text evidence="1">The sequence shown here is derived from an EMBL/GenBank/DDBJ whole genome shotgun (WGS) entry which is preliminary data.</text>
</comment>
<reference evidence="1" key="1">
    <citation type="submission" date="2022-04" db="EMBL/GenBank/DDBJ databases">
        <title>Carnegiea gigantea Genome sequencing and assembly v2.</title>
        <authorList>
            <person name="Copetti D."/>
            <person name="Sanderson M.J."/>
            <person name="Burquez A."/>
            <person name="Wojciechowski M.F."/>
        </authorList>
    </citation>
    <scope>NUCLEOTIDE SEQUENCE</scope>
    <source>
        <strain evidence="1">SGP5-SGP5p</strain>
        <tissue evidence="1">Aerial part</tissue>
    </source>
</reference>
<evidence type="ECO:0000313" key="2">
    <source>
        <dbReference type="Proteomes" id="UP001153076"/>
    </source>
</evidence>
<sequence>MREKEPERDREKSRQKEFSVYVNNIHISLINMEGLVTLTSPLGDEGGAEQGLKDAFKSIIMLNNANIQGKRILVSMANHEKGRQRDHYVYSLNRRSQSRRQEWRRKEIQGGNKHMSSVVRFSQETQNFRQALVGVDTEFEEWLKRSLVYTMEEPKGPATLSSAIIHGYGQCSKICALSSFKFILTFPSEADMEAALNNHEELELRLSDIKK</sequence>
<evidence type="ECO:0000313" key="1">
    <source>
        <dbReference type="EMBL" id="KAJ8427686.1"/>
    </source>
</evidence>
<gene>
    <name evidence="1" type="ORF">Cgig2_000407</name>
</gene>
<proteinExistence type="predicted"/>
<dbReference type="Proteomes" id="UP001153076">
    <property type="component" value="Unassembled WGS sequence"/>
</dbReference>
<protein>
    <submittedName>
        <fullName evidence="1">Uncharacterized protein</fullName>
    </submittedName>
</protein>
<dbReference type="AlphaFoldDB" id="A0A9Q1JN98"/>